<evidence type="ECO:0000313" key="10">
    <source>
        <dbReference type="EMBL" id="KAL1130398.1"/>
    </source>
</evidence>
<dbReference type="PROSITE" id="PS00141">
    <property type="entry name" value="ASP_PROTEASE"/>
    <property type="match status" value="1"/>
</dbReference>
<keyword evidence="7" id="KW-0695">RNA-directed DNA polymerase</keyword>
<evidence type="ECO:0000256" key="1">
    <source>
        <dbReference type="ARBA" id="ARBA00012493"/>
    </source>
</evidence>
<dbReference type="PANTHER" id="PTHR37984">
    <property type="entry name" value="PROTEIN CBG26694"/>
    <property type="match status" value="1"/>
</dbReference>
<protein>
    <recommendedName>
        <fullName evidence="1">RNA-directed DNA polymerase</fullName>
        <ecNumber evidence="1">2.7.7.49</ecNumber>
    </recommendedName>
</protein>
<dbReference type="InterPro" id="IPR001969">
    <property type="entry name" value="Aspartic_peptidase_AS"/>
</dbReference>
<sequence length="945" mass="106484">METLEDVAAAAALSAVKTVASFDSVKTEITMLMEVINGIPEFDGHSIDLQEFSFLMMAAHAQLAAASKMLGEVRVRNLYNMLVRRVSTGVRADVGITFHTSAQVMLNKLKARYAGARRPVARTALKVFRMRRDGGETPQQFAHRLDASLRTLKERAVEEYGVSEAAPKIAVYEEIAREVLMAEMPDKIRRQHRDGTQRSLEAALVVVDDDEDEVRAAREEREWAVVEKRRPPRNHRSSRRHKGERQREHKREDQRQINQRHRQAEPQRPPVQRKLCWTCGSSRHLSWACSRRRPVGPEPMEVNAAVATRREIAEVRAGESAAGATQRRQWRRKGHRVAVPRAVKGQKRGEGRTLRWRPVGRRLRWRRRRHRHREHAGMAVDGGEERPTIVKALVDTGSTHTLVHAGAARASGWLGAVTPCECEATTVAGVTAMGGEMMLDLEPISGMKRTVKAHVLDWGPQAYQVILGADALCSLGARVTARAGGWRVKFGNKHFRPVAVLGGDDYVGAAVVRSPDAVNPQNVREKFQGVFYVEGDPIPATGRVMHHIDLDSDRPVYVKPLVPKPDASDGTPRYRVLVDFRELNKRTRTERYPLPRLEEMLDRMNGAKVFSILDLKAGYHQIRMHPGRHLAQLLRRLQEFGLRASEEKSSFFQSELKFMGHTVSERRVSTNCEKILAVSALPLPKDPKEIKSFQGMVGYYRRFIPNLADKLAPWTRLLRKGVKFVVTADMVDKFNDIKQALMHAPVLRYPDFTRQFVLTTDASGVAVGAVLSQVENGEDRPVAYASRKLTDAETRYPAIERELLGVVWGVQQFRPYLWGRRFKVKTDHKPLVWVDRLNENSARITRWKETLAAYDFDIDHTRGAENVVADCLSRLINATSMDDPQDASEGPEPFALRHLREWAESGPDLKVGEPAGLRHLRERAESGLDLPPAEPGPSGVQRPGG</sequence>
<evidence type="ECO:0000256" key="6">
    <source>
        <dbReference type="ARBA" id="ARBA00022801"/>
    </source>
</evidence>
<dbReference type="InterPro" id="IPR050951">
    <property type="entry name" value="Retrovirus_Pol_polyprotein"/>
</dbReference>
<dbReference type="AlphaFoldDB" id="A0ABD0YGJ3"/>
<feature type="domain" description="Reverse transcriptase RNase H-like" evidence="9">
    <location>
        <begin position="751"/>
        <end position="854"/>
    </location>
</feature>
<evidence type="ECO:0000256" key="5">
    <source>
        <dbReference type="ARBA" id="ARBA00022759"/>
    </source>
</evidence>
<dbReference type="Gene3D" id="3.10.20.370">
    <property type="match status" value="1"/>
</dbReference>
<keyword evidence="6" id="KW-0378">Hydrolase</keyword>
<dbReference type="SUPFAM" id="SSF50630">
    <property type="entry name" value="Acid proteases"/>
    <property type="match status" value="1"/>
</dbReference>
<feature type="compositionally biased region" description="Basic residues" evidence="8">
    <location>
        <begin position="230"/>
        <end position="244"/>
    </location>
</feature>
<dbReference type="CDD" id="cd09274">
    <property type="entry name" value="RNase_HI_RT_Ty3"/>
    <property type="match status" value="1"/>
</dbReference>
<evidence type="ECO:0000256" key="8">
    <source>
        <dbReference type="SAM" id="MobiDB-lite"/>
    </source>
</evidence>
<dbReference type="Gene3D" id="3.10.10.10">
    <property type="entry name" value="HIV Type 1 Reverse Transcriptase, subunit A, domain 1"/>
    <property type="match status" value="1"/>
</dbReference>
<evidence type="ECO:0000259" key="9">
    <source>
        <dbReference type="Pfam" id="PF17917"/>
    </source>
</evidence>
<comment type="caution">
    <text evidence="10">The sequence shown here is derived from an EMBL/GenBank/DDBJ whole genome shotgun (WGS) entry which is preliminary data.</text>
</comment>
<accession>A0ABD0YGJ3</accession>
<keyword evidence="4" id="KW-0540">Nuclease</keyword>
<keyword evidence="2" id="KW-0808">Transferase</keyword>
<dbReference type="GO" id="GO:0016787">
    <property type="term" value="F:hydrolase activity"/>
    <property type="evidence" value="ECO:0007669"/>
    <property type="project" value="UniProtKB-KW"/>
</dbReference>
<dbReference type="InterPro" id="IPR043128">
    <property type="entry name" value="Rev_trsase/Diguanyl_cyclase"/>
</dbReference>
<keyword evidence="5" id="KW-0255">Endonuclease</keyword>
<feature type="region of interest" description="Disordered" evidence="8">
    <location>
        <begin position="907"/>
        <end position="945"/>
    </location>
</feature>
<dbReference type="CDD" id="cd01647">
    <property type="entry name" value="RT_LTR"/>
    <property type="match status" value="1"/>
</dbReference>
<dbReference type="Gene3D" id="2.40.70.10">
    <property type="entry name" value="Acid Proteases"/>
    <property type="match status" value="1"/>
</dbReference>
<reference evidence="10 11" key="1">
    <citation type="submission" date="2024-07" db="EMBL/GenBank/DDBJ databases">
        <title>Chromosome-level genome assembly of the water stick insect Ranatra chinensis (Heteroptera: Nepidae).</title>
        <authorList>
            <person name="Liu X."/>
        </authorList>
    </citation>
    <scope>NUCLEOTIDE SEQUENCE [LARGE SCALE GENOMIC DNA]</scope>
    <source>
        <strain evidence="10">Cailab_2021Rc</strain>
        <tissue evidence="10">Muscle</tissue>
    </source>
</reference>
<evidence type="ECO:0000256" key="3">
    <source>
        <dbReference type="ARBA" id="ARBA00022695"/>
    </source>
</evidence>
<evidence type="ECO:0000256" key="7">
    <source>
        <dbReference type="ARBA" id="ARBA00022918"/>
    </source>
</evidence>
<dbReference type="SUPFAM" id="SSF56672">
    <property type="entry name" value="DNA/RNA polymerases"/>
    <property type="match status" value="1"/>
</dbReference>
<dbReference type="Proteomes" id="UP001558652">
    <property type="component" value="Unassembled WGS sequence"/>
</dbReference>
<feature type="compositionally biased region" description="Basic and acidic residues" evidence="8">
    <location>
        <begin position="245"/>
        <end position="255"/>
    </location>
</feature>
<evidence type="ECO:0000256" key="4">
    <source>
        <dbReference type="ARBA" id="ARBA00022722"/>
    </source>
</evidence>
<dbReference type="InterPro" id="IPR021109">
    <property type="entry name" value="Peptidase_aspartic_dom_sf"/>
</dbReference>
<dbReference type="GO" id="GO:0003964">
    <property type="term" value="F:RNA-directed DNA polymerase activity"/>
    <property type="evidence" value="ECO:0007669"/>
    <property type="project" value="UniProtKB-KW"/>
</dbReference>
<dbReference type="EMBL" id="JBFDAA010000008">
    <property type="protein sequence ID" value="KAL1130398.1"/>
    <property type="molecule type" value="Genomic_DNA"/>
</dbReference>
<dbReference type="FunFam" id="3.30.70.270:FF:000020">
    <property type="entry name" value="Transposon Tf2-6 polyprotein-like Protein"/>
    <property type="match status" value="1"/>
</dbReference>
<name>A0ABD0YGJ3_9HEMI</name>
<dbReference type="InterPro" id="IPR041373">
    <property type="entry name" value="RT_RNaseH"/>
</dbReference>
<dbReference type="InterPro" id="IPR043502">
    <property type="entry name" value="DNA/RNA_pol_sf"/>
</dbReference>
<feature type="region of interest" description="Disordered" evidence="8">
    <location>
        <begin position="226"/>
        <end position="269"/>
    </location>
</feature>
<dbReference type="Pfam" id="PF17917">
    <property type="entry name" value="RT_RNaseH"/>
    <property type="match status" value="1"/>
</dbReference>
<organism evidence="10 11">
    <name type="scientific">Ranatra chinensis</name>
    <dbReference type="NCBI Taxonomy" id="642074"/>
    <lineage>
        <taxon>Eukaryota</taxon>
        <taxon>Metazoa</taxon>
        <taxon>Ecdysozoa</taxon>
        <taxon>Arthropoda</taxon>
        <taxon>Hexapoda</taxon>
        <taxon>Insecta</taxon>
        <taxon>Pterygota</taxon>
        <taxon>Neoptera</taxon>
        <taxon>Paraneoptera</taxon>
        <taxon>Hemiptera</taxon>
        <taxon>Heteroptera</taxon>
        <taxon>Panheteroptera</taxon>
        <taxon>Nepomorpha</taxon>
        <taxon>Nepidae</taxon>
        <taxon>Ranatrinae</taxon>
        <taxon>Ranatra</taxon>
    </lineage>
</organism>
<feature type="compositionally biased region" description="Basic residues" evidence="8">
    <location>
        <begin position="328"/>
        <end position="338"/>
    </location>
</feature>
<dbReference type="Gene3D" id="3.30.70.270">
    <property type="match status" value="3"/>
</dbReference>
<evidence type="ECO:0000313" key="11">
    <source>
        <dbReference type="Proteomes" id="UP001558652"/>
    </source>
</evidence>
<dbReference type="GO" id="GO:0004519">
    <property type="term" value="F:endonuclease activity"/>
    <property type="evidence" value="ECO:0007669"/>
    <property type="project" value="UniProtKB-KW"/>
</dbReference>
<gene>
    <name evidence="10" type="ORF">AAG570_013336</name>
</gene>
<evidence type="ECO:0000256" key="2">
    <source>
        <dbReference type="ARBA" id="ARBA00022679"/>
    </source>
</evidence>
<keyword evidence="3" id="KW-0548">Nucleotidyltransferase</keyword>
<proteinExistence type="predicted"/>
<keyword evidence="11" id="KW-1185">Reference proteome</keyword>
<dbReference type="EC" id="2.7.7.49" evidence="1"/>
<dbReference type="PANTHER" id="PTHR37984:SF5">
    <property type="entry name" value="PROTEIN NYNRIN-LIKE"/>
    <property type="match status" value="1"/>
</dbReference>
<feature type="region of interest" description="Disordered" evidence="8">
    <location>
        <begin position="317"/>
        <end position="349"/>
    </location>
</feature>
<dbReference type="FunFam" id="3.10.20.370:FF:000001">
    <property type="entry name" value="Retrovirus-related Pol polyprotein from transposon 17.6-like protein"/>
    <property type="match status" value="1"/>
</dbReference>